<comment type="catalytic activity">
    <reaction evidence="9">
        <text>5,6-dihydrouridine(16) in tRNA + NADP(+) = uridine(16) in tRNA + NADPH + H(+)</text>
        <dbReference type="Rhea" id="RHEA:53376"/>
        <dbReference type="Rhea" id="RHEA-COMP:13543"/>
        <dbReference type="Rhea" id="RHEA-COMP:13544"/>
        <dbReference type="ChEBI" id="CHEBI:15378"/>
        <dbReference type="ChEBI" id="CHEBI:57783"/>
        <dbReference type="ChEBI" id="CHEBI:58349"/>
        <dbReference type="ChEBI" id="CHEBI:65315"/>
        <dbReference type="ChEBI" id="CHEBI:74443"/>
    </reaction>
</comment>
<evidence type="ECO:0000256" key="2">
    <source>
        <dbReference type="ARBA" id="ARBA00022555"/>
    </source>
</evidence>
<protein>
    <recommendedName>
        <fullName evidence="9">tRNA-dihydrouridine(16) synthase</fullName>
        <ecNumber evidence="9">1.3.1.-</ecNumber>
    </recommendedName>
    <alternativeName>
        <fullName evidence="9">U16-specific dihydrouridine synthase</fullName>
        <shortName evidence="9">U16-specific Dus</shortName>
    </alternativeName>
    <alternativeName>
        <fullName evidence="9">tRNA-dihydrouridine synthase C</fullName>
    </alternativeName>
</protein>
<dbReference type="InterPro" id="IPR042270">
    <property type="entry name" value="DusC_C"/>
</dbReference>
<evidence type="ECO:0000256" key="5">
    <source>
        <dbReference type="ARBA" id="ARBA00022694"/>
    </source>
</evidence>
<feature type="binding site" evidence="9 12">
    <location>
        <position position="140"/>
    </location>
    <ligand>
        <name>FMN</name>
        <dbReference type="ChEBI" id="CHEBI:58210"/>
    </ligand>
</feature>
<dbReference type="Gene3D" id="1.20.225.30">
    <property type="entry name" value="Dihydrouridine synthase, C-terminal recognition domain"/>
    <property type="match status" value="1"/>
</dbReference>
<feature type="domain" description="DUS-like FMN-binding" evidence="13">
    <location>
        <begin position="5"/>
        <end position="246"/>
    </location>
</feature>
<feature type="site" description="Interacts with tRNA" evidence="9">
    <location>
        <position position="177"/>
    </location>
</feature>
<dbReference type="PROSITE" id="PS01136">
    <property type="entry name" value="UPF0034"/>
    <property type="match status" value="1"/>
</dbReference>
<dbReference type="Pfam" id="PF01207">
    <property type="entry name" value="Dus"/>
    <property type="match status" value="1"/>
</dbReference>
<evidence type="ECO:0000256" key="1">
    <source>
        <dbReference type="ARBA" id="ARBA00001917"/>
    </source>
</evidence>
<evidence type="ECO:0000259" key="13">
    <source>
        <dbReference type="Pfam" id="PF01207"/>
    </source>
</evidence>
<keyword evidence="5 9" id="KW-0819">tRNA processing</keyword>
<evidence type="ECO:0000256" key="3">
    <source>
        <dbReference type="ARBA" id="ARBA00022630"/>
    </source>
</evidence>
<dbReference type="PANTHER" id="PTHR11082">
    <property type="entry name" value="TRNA-DIHYDROURIDINE SYNTHASE"/>
    <property type="match status" value="1"/>
</dbReference>
<dbReference type="GO" id="GO:0000049">
    <property type="term" value="F:tRNA binding"/>
    <property type="evidence" value="ECO:0007669"/>
    <property type="project" value="UniProtKB-UniRule"/>
</dbReference>
<keyword evidence="2 9" id="KW-0820">tRNA-binding</keyword>
<dbReference type="InterPro" id="IPR001269">
    <property type="entry name" value="DUS_fam"/>
</dbReference>
<comment type="catalytic activity">
    <reaction evidence="9">
        <text>5,6-dihydrouridine(16) in tRNA + NAD(+) = uridine(16) in tRNA + NADH + H(+)</text>
        <dbReference type="Rhea" id="RHEA:53380"/>
        <dbReference type="Rhea" id="RHEA-COMP:13543"/>
        <dbReference type="Rhea" id="RHEA-COMP:13544"/>
        <dbReference type="ChEBI" id="CHEBI:15378"/>
        <dbReference type="ChEBI" id="CHEBI:57540"/>
        <dbReference type="ChEBI" id="CHEBI:57945"/>
        <dbReference type="ChEBI" id="CHEBI:65315"/>
        <dbReference type="ChEBI" id="CHEBI:74443"/>
    </reaction>
</comment>
<comment type="caution">
    <text evidence="14">The sequence shown here is derived from an EMBL/GenBank/DDBJ whole genome shotgun (WGS) entry which is preliminary data.</text>
</comment>
<dbReference type="EC" id="1.3.1.-" evidence="9"/>
<proteinExistence type="inferred from homology"/>
<feature type="active site" description="Proton donor" evidence="9 11">
    <location>
        <position position="99"/>
    </location>
</feature>
<evidence type="ECO:0000256" key="11">
    <source>
        <dbReference type="PIRSR" id="PIRSR006621-1"/>
    </source>
</evidence>
<dbReference type="PATRIC" id="fig|1454001.3.peg.2102"/>
<evidence type="ECO:0000313" key="15">
    <source>
        <dbReference type="Proteomes" id="UP000020218"/>
    </source>
</evidence>
<organism evidence="14 15">
    <name type="scientific">Candidatus Accumulibacter adjunctus</name>
    <dbReference type="NCBI Taxonomy" id="1454001"/>
    <lineage>
        <taxon>Bacteria</taxon>
        <taxon>Pseudomonadati</taxon>
        <taxon>Pseudomonadota</taxon>
        <taxon>Betaproteobacteria</taxon>
        <taxon>Candidatus Accumulibacter</taxon>
    </lineage>
</organism>
<feature type="site" description="Interacts with tRNA; defines subfamily-specific binding signature" evidence="9">
    <location>
        <position position="284"/>
    </location>
</feature>
<comment type="caution">
    <text evidence="9">Lacks conserved residue(s) required for the propagation of feature annotation.</text>
</comment>
<evidence type="ECO:0000256" key="4">
    <source>
        <dbReference type="ARBA" id="ARBA00022643"/>
    </source>
</evidence>
<keyword evidence="12" id="KW-0547">Nucleotide-binding</keyword>
<dbReference type="GO" id="GO:0050660">
    <property type="term" value="F:flavin adenine dinucleotide binding"/>
    <property type="evidence" value="ECO:0007669"/>
    <property type="project" value="InterPro"/>
</dbReference>
<dbReference type="HAMAP" id="MF_02043">
    <property type="entry name" value="DusC_subfam"/>
    <property type="match status" value="1"/>
</dbReference>
<keyword evidence="8 9" id="KW-0560">Oxidoreductase</keyword>
<feature type="binding site" evidence="9">
    <location>
        <begin position="200"/>
        <end position="202"/>
    </location>
    <ligand>
        <name>FMN</name>
        <dbReference type="ChEBI" id="CHEBI:58210"/>
    </ligand>
</feature>
<dbReference type="EMBL" id="JFAX01000010">
    <property type="protein sequence ID" value="EXI67500.1"/>
    <property type="molecule type" value="Genomic_DNA"/>
</dbReference>
<evidence type="ECO:0000256" key="10">
    <source>
        <dbReference type="PIRNR" id="PIRNR006621"/>
    </source>
</evidence>
<dbReference type="SUPFAM" id="SSF51395">
    <property type="entry name" value="FMN-linked oxidoreductases"/>
    <property type="match status" value="1"/>
</dbReference>
<feature type="binding site" evidence="12">
    <location>
        <position position="169"/>
    </location>
    <ligand>
        <name>FMN</name>
        <dbReference type="ChEBI" id="CHEBI:58210"/>
    </ligand>
</feature>
<accession>A0A011NSM2</accession>
<evidence type="ECO:0000256" key="6">
    <source>
        <dbReference type="ARBA" id="ARBA00022857"/>
    </source>
</evidence>
<dbReference type="InterPro" id="IPR013785">
    <property type="entry name" value="Aldolase_TIM"/>
</dbReference>
<keyword evidence="15" id="KW-1185">Reference proteome</keyword>
<dbReference type="STRING" id="1454001.AW08_02056"/>
<evidence type="ECO:0000313" key="14">
    <source>
        <dbReference type="EMBL" id="EXI67500.1"/>
    </source>
</evidence>
<gene>
    <name evidence="14" type="primary">dus_2</name>
    <name evidence="9" type="synonym">dusC</name>
    <name evidence="14" type="ORF">AW08_02056</name>
</gene>
<dbReference type="Gene3D" id="3.20.20.70">
    <property type="entry name" value="Aldolase class I"/>
    <property type="match status" value="1"/>
</dbReference>
<feature type="site" description="Interacts with tRNA" evidence="9">
    <location>
        <position position="96"/>
    </location>
</feature>
<evidence type="ECO:0000256" key="7">
    <source>
        <dbReference type="ARBA" id="ARBA00022884"/>
    </source>
</evidence>
<dbReference type="GO" id="GO:0102262">
    <property type="term" value="F:tRNA-dihydrouridine16 synthase activity"/>
    <property type="evidence" value="ECO:0007669"/>
    <property type="project" value="RHEA"/>
</dbReference>
<dbReference type="GO" id="GO:0010181">
    <property type="term" value="F:FMN binding"/>
    <property type="evidence" value="ECO:0007669"/>
    <property type="project" value="UniProtKB-UniRule"/>
</dbReference>
<keyword evidence="6 9" id="KW-0521">NADP</keyword>
<feature type="site" description="Interacts with tRNA; defines subfamily-specific binding signature" evidence="9">
    <location>
        <position position="36"/>
    </location>
</feature>
<keyword evidence="4 9" id="KW-0288">FMN</keyword>
<reference evidence="14" key="1">
    <citation type="submission" date="2014-02" db="EMBL/GenBank/DDBJ databases">
        <title>Expanding our view of genomic diversity in Candidatus Accumulibacter clades.</title>
        <authorList>
            <person name="Skennerton C.T."/>
            <person name="Barr J.J."/>
            <person name="Slater F.R."/>
            <person name="Bond P.L."/>
            <person name="Tyson G.W."/>
        </authorList>
    </citation>
    <scope>NUCLEOTIDE SEQUENCE [LARGE SCALE GENOMIC DNA]</scope>
</reference>
<feature type="binding site" evidence="9 12">
    <location>
        <begin position="224"/>
        <end position="225"/>
    </location>
    <ligand>
        <name>FMN</name>
        <dbReference type="ChEBI" id="CHEBI:58210"/>
    </ligand>
</feature>
<comment type="cofactor">
    <cofactor evidence="1 9 10 12">
        <name>FMN</name>
        <dbReference type="ChEBI" id="CHEBI:58210"/>
    </cofactor>
</comment>
<dbReference type="InterPro" id="IPR018517">
    <property type="entry name" value="tRNA_hU_synthase_CS"/>
</dbReference>
<evidence type="ECO:0000256" key="12">
    <source>
        <dbReference type="PIRSR" id="PIRSR006621-2"/>
    </source>
</evidence>
<keyword evidence="3 9" id="KW-0285">Flavoprotein</keyword>
<feature type="binding site" evidence="9 12">
    <location>
        <position position="69"/>
    </location>
    <ligand>
        <name>FMN</name>
        <dbReference type="ChEBI" id="CHEBI:58210"/>
    </ligand>
</feature>
<dbReference type="InterPro" id="IPR032886">
    <property type="entry name" value="DusC"/>
</dbReference>
<dbReference type="CDD" id="cd02801">
    <property type="entry name" value="DUS_like_FMN"/>
    <property type="match status" value="1"/>
</dbReference>
<evidence type="ECO:0000256" key="8">
    <source>
        <dbReference type="ARBA" id="ARBA00023002"/>
    </source>
</evidence>
<name>A0A011NSM2_9PROT</name>
<comment type="similarity">
    <text evidence="10">Belongs to the dus family.</text>
</comment>
<feature type="site" description="Interacts with tRNA; defines subfamily-specific binding signature" evidence="9">
    <location>
        <position position="282"/>
    </location>
</feature>
<sequence length="335" mass="36132">MSRLLLAPMEGLLDDVLRDVLTRVGGYDLAVSEFIRVSGTLLPQRSFVRVCPELARSGRTRAGTPLVVQLLGSDPNCLADNAGQLSRLAPAGIDLNFGCPAAKVNRHGGGATLLADPEQLFRIASSVRRAVPAGMPFSAKMRLGVRDTSRTLECARALADGGVDSLVVHARTRAEGYRPPAHWEWVARICEVVAQPVAANGDVWTIADYRRCRAVSGCRDVMLGRGAVADPFLARNIRRVMAGEDDDGEVDRSADWQELLPLLASYWQQVCAKVAPQHAPGRLKLWLAALRPNFAGAAALFLAIRPLRTVDEVNQRLWQHGVLAAAGDGRPPDAG</sequence>
<dbReference type="PANTHER" id="PTHR11082:SF26">
    <property type="entry name" value="TRNA-DIHYDROURIDINE(16) SYNTHASE"/>
    <property type="match status" value="1"/>
</dbReference>
<dbReference type="PIRSF" id="PIRSF006621">
    <property type="entry name" value="Dus"/>
    <property type="match status" value="1"/>
</dbReference>
<feature type="site" description="Interacts with tRNA; defines subfamily-specific binding signature" evidence="9">
    <location>
        <position position="305"/>
    </location>
</feature>
<evidence type="ECO:0000256" key="9">
    <source>
        <dbReference type="HAMAP-Rule" id="MF_02043"/>
    </source>
</evidence>
<keyword evidence="7 9" id="KW-0694">RNA-binding</keyword>
<comment type="function">
    <text evidence="9">Catalyzes the synthesis of 5,6-dihydrouridine (D), a modified base found in the D-loop of most tRNAs, via the reduction of the C5-C6 double bond in target uridines. Specifically modifies U16 in tRNAs.</text>
</comment>
<comment type="similarity">
    <text evidence="9">Belongs to the Dus family. DusC subfamily.</text>
</comment>
<dbReference type="InterPro" id="IPR035587">
    <property type="entry name" value="DUS-like_FMN-bd"/>
</dbReference>
<dbReference type="Proteomes" id="UP000020218">
    <property type="component" value="Unassembled WGS sequence"/>
</dbReference>
<dbReference type="AlphaFoldDB" id="A0A011NSM2"/>